<feature type="transmembrane region" description="Helical" evidence="2">
    <location>
        <begin position="274"/>
        <end position="292"/>
    </location>
</feature>
<dbReference type="InParanoid" id="A0A2K1QIW9"/>
<keyword evidence="2" id="KW-1133">Transmembrane helix</keyword>
<dbReference type="PANTHER" id="PTHR37577:SF1">
    <property type="entry name" value="INTEGRAL MEMBRANE PROTEIN"/>
    <property type="match status" value="1"/>
</dbReference>
<comment type="caution">
    <text evidence="3">The sequence shown here is derived from an EMBL/GenBank/DDBJ whole genome shotgun (WGS) entry which is preliminary data.</text>
</comment>
<dbReference type="STRING" id="2082308.A0A2K1QIW9"/>
<evidence type="ECO:0000313" key="3">
    <source>
        <dbReference type="EMBL" id="PNS15086.1"/>
    </source>
</evidence>
<dbReference type="InterPro" id="IPR053018">
    <property type="entry name" value="Elsinochrome_Biosynth-Asso"/>
</dbReference>
<feature type="transmembrane region" description="Helical" evidence="2">
    <location>
        <begin position="336"/>
        <end position="357"/>
    </location>
</feature>
<dbReference type="AlphaFoldDB" id="A0A2K1QIW9"/>
<dbReference type="PANTHER" id="PTHR37577">
    <property type="entry name" value="INTEGRAL MEMBRANE PROTEIN"/>
    <property type="match status" value="1"/>
</dbReference>
<keyword evidence="2" id="KW-0812">Transmembrane</keyword>
<reference evidence="3 4" key="1">
    <citation type="submission" date="2017-06" db="EMBL/GenBank/DDBJ databases">
        <title>Draft genome sequence of a variant of Elsinoe murrayae.</title>
        <authorList>
            <person name="Cheng Q."/>
        </authorList>
    </citation>
    <scope>NUCLEOTIDE SEQUENCE [LARGE SCALE GENOMIC DNA]</scope>
    <source>
        <strain evidence="3 4">CQ-2017a</strain>
    </source>
</reference>
<accession>A0A2K1QIW9</accession>
<feature type="compositionally biased region" description="Low complexity" evidence="1">
    <location>
        <begin position="572"/>
        <end position="584"/>
    </location>
</feature>
<feature type="transmembrane region" description="Helical" evidence="2">
    <location>
        <begin position="391"/>
        <end position="415"/>
    </location>
</feature>
<dbReference type="Proteomes" id="UP000243797">
    <property type="component" value="Unassembled WGS sequence"/>
</dbReference>
<keyword evidence="4" id="KW-1185">Reference proteome</keyword>
<name>A0A2K1QIW9_9PEZI</name>
<evidence type="ECO:0000256" key="1">
    <source>
        <dbReference type="SAM" id="MobiDB-lite"/>
    </source>
</evidence>
<dbReference type="EMBL" id="NKHZ01000081">
    <property type="protein sequence ID" value="PNS15086.1"/>
    <property type="molecule type" value="Genomic_DNA"/>
</dbReference>
<feature type="transmembrane region" description="Helical" evidence="2">
    <location>
        <begin position="663"/>
        <end position="687"/>
    </location>
</feature>
<dbReference type="OrthoDB" id="5427664at2759"/>
<proteinExistence type="predicted"/>
<keyword evidence="2" id="KW-0472">Membrane</keyword>
<sequence>MHELASNVPKYIFFHDRYVARNETTRAIPRPPDPVTLEHNLWRFAVNYAQFYNKSASAASSNVSLPSYKSAWSNKTVDVNATDFHLDLDFTGTPVKIELLANWLFAPWGATVAIDSIALANAHVEVLSNKTCLSTFIRGGELLTAEPDITGIGVVSAFVVAAVALVVLAAVATYQGHASHSSSLALMGRLGQTPHEPAVRPSRIVTLLLALCDQQIIMGLALLTAAHLRLQTISIYHYRMCTILSILSSYVPMSVLVVFQDALKVNSFRFRSRIILLTLVFSLHVASLVPVLPYHGFRRRGVEALGTPAACLWQYLNTPILQKLTPRILWRQEVDFICFTIACILFWIWHAMSFFHYGRELCTYWLRCWPEYLLSSILKTTVLSGRESEGLFWQMAYSISLHALFIAYTSFHVIWEMLIQPWASIIICRKENEWGFGQIVTVLLASLPLLQAAEEYFNTPVSMDAVSAPRTDGVGAPRSRPKASIMQETPKVSKALVSTGLAPPPSDPSAEMTQRKPPPATTGTEDDSDRARSSTAAKPPTQDDPTKGAGDSSPVLDTAAPGSASRADAKDTATASASQSAPPSSTVPMITIWEAMVYYKPLKPSREVTFAKLPEHVLKTPAGILWKSDALPHIMYYLQNYVYSGTFHLFTGRMYCGWEYWQTSLAILGIWIFCLCVIIEIVCYRWGLFDGTWKEVRASQVIPGLTWVKTRRMSNGSEDGNA</sequence>
<feature type="region of interest" description="Disordered" evidence="1">
    <location>
        <begin position="467"/>
        <end position="585"/>
    </location>
</feature>
<evidence type="ECO:0000313" key="4">
    <source>
        <dbReference type="Proteomes" id="UP000243797"/>
    </source>
</evidence>
<organism evidence="3 4">
    <name type="scientific">Sphaceloma murrayae</name>
    <dbReference type="NCBI Taxonomy" id="2082308"/>
    <lineage>
        <taxon>Eukaryota</taxon>
        <taxon>Fungi</taxon>
        <taxon>Dikarya</taxon>
        <taxon>Ascomycota</taxon>
        <taxon>Pezizomycotina</taxon>
        <taxon>Dothideomycetes</taxon>
        <taxon>Dothideomycetidae</taxon>
        <taxon>Myriangiales</taxon>
        <taxon>Elsinoaceae</taxon>
        <taxon>Sphaceloma</taxon>
    </lineage>
</organism>
<feature type="transmembrane region" description="Helical" evidence="2">
    <location>
        <begin position="240"/>
        <end position="259"/>
    </location>
</feature>
<gene>
    <name evidence="3" type="ORF">CAC42_2315</name>
</gene>
<feature type="transmembrane region" description="Helical" evidence="2">
    <location>
        <begin position="152"/>
        <end position="174"/>
    </location>
</feature>
<feature type="transmembrane region" description="Helical" evidence="2">
    <location>
        <begin position="204"/>
        <end position="228"/>
    </location>
</feature>
<evidence type="ECO:0000256" key="2">
    <source>
        <dbReference type="SAM" id="Phobius"/>
    </source>
</evidence>
<protein>
    <submittedName>
        <fullName evidence="3">Ubiquitin-conjugating enzyme E2 6</fullName>
    </submittedName>
</protein>